<dbReference type="InterPro" id="IPR007848">
    <property type="entry name" value="Small_mtfrase_dom"/>
</dbReference>
<dbReference type="KEGG" id="ppha:BVH74_09350"/>
<evidence type="ECO:0000313" key="10">
    <source>
        <dbReference type="Proteomes" id="UP000243488"/>
    </source>
</evidence>
<comment type="function">
    <text evidence="6">Specifically methylates the guanine in position 1207 of 16S rRNA in the 30S particle.</text>
</comment>
<evidence type="ECO:0000256" key="3">
    <source>
        <dbReference type="ARBA" id="ARBA00022603"/>
    </source>
</evidence>
<evidence type="ECO:0000313" key="9">
    <source>
        <dbReference type="EMBL" id="AQZ94940.1"/>
    </source>
</evidence>
<evidence type="ECO:0000259" key="8">
    <source>
        <dbReference type="Pfam" id="PF08468"/>
    </source>
</evidence>
<feature type="domain" description="Methyltransferase small N-terminal" evidence="8">
    <location>
        <begin position="5"/>
        <end position="158"/>
    </location>
</feature>
<dbReference type="STRING" id="1931241.BVH74_09350"/>
<keyword evidence="4 6" id="KW-0808">Transferase</keyword>
<comment type="subunit">
    <text evidence="6">Monomer.</text>
</comment>
<comment type="catalytic activity">
    <reaction evidence="6">
        <text>guanosine(1207) in 16S rRNA + S-adenosyl-L-methionine = N(2)-methylguanosine(1207) in 16S rRNA + S-adenosyl-L-homocysteine + H(+)</text>
        <dbReference type="Rhea" id="RHEA:42736"/>
        <dbReference type="Rhea" id="RHEA-COMP:10213"/>
        <dbReference type="Rhea" id="RHEA-COMP:10214"/>
        <dbReference type="ChEBI" id="CHEBI:15378"/>
        <dbReference type="ChEBI" id="CHEBI:57856"/>
        <dbReference type="ChEBI" id="CHEBI:59789"/>
        <dbReference type="ChEBI" id="CHEBI:74269"/>
        <dbReference type="ChEBI" id="CHEBI:74481"/>
        <dbReference type="EC" id="2.1.1.172"/>
    </reaction>
</comment>
<dbReference type="EMBL" id="CP020100">
    <property type="protein sequence ID" value="AQZ94940.1"/>
    <property type="molecule type" value="Genomic_DNA"/>
</dbReference>
<evidence type="ECO:0000256" key="6">
    <source>
        <dbReference type="HAMAP-Rule" id="MF_01862"/>
    </source>
</evidence>
<dbReference type="Gene3D" id="3.40.50.150">
    <property type="entry name" value="Vaccinia Virus protein VP39"/>
    <property type="match status" value="2"/>
</dbReference>
<evidence type="ECO:0000256" key="4">
    <source>
        <dbReference type="ARBA" id="ARBA00022679"/>
    </source>
</evidence>
<evidence type="ECO:0000256" key="1">
    <source>
        <dbReference type="ARBA" id="ARBA00022490"/>
    </source>
</evidence>
<protein>
    <recommendedName>
        <fullName evidence="6">Ribosomal RNA small subunit methyltransferase C</fullName>
        <ecNumber evidence="6">2.1.1.172</ecNumber>
    </recommendedName>
    <alternativeName>
        <fullName evidence="6">16S rRNA m2G1207 methyltransferase</fullName>
    </alternativeName>
    <alternativeName>
        <fullName evidence="6">rRNA (guanine-N(2)-)-methyltransferase RsmC</fullName>
    </alternativeName>
</protein>
<dbReference type="SUPFAM" id="SSF53335">
    <property type="entry name" value="S-adenosyl-L-methionine-dependent methyltransferases"/>
    <property type="match status" value="1"/>
</dbReference>
<dbReference type="HAMAP" id="MF_01862">
    <property type="entry name" value="16SrRNA_methyltr_C"/>
    <property type="match status" value="1"/>
</dbReference>
<keyword evidence="1 6" id="KW-0963">Cytoplasm</keyword>
<evidence type="ECO:0000256" key="5">
    <source>
        <dbReference type="ARBA" id="ARBA00022691"/>
    </source>
</evidence>
<evidence type="ECO:0000259" key="7">
    <source>
        <dbReference type="Pfam" id="PF05175"/>
    </source>
</evidence>
<sequence length="339" mass="37049">MDNTSQIIERSAELFAGKRVLLVNPQADGLTASLEADWQVWTWDYAAWLGLKGRLDEACLSFSHLCPEVGQLDAAILVMPKAIERAEYALAQIAPLLASGQPLYLVGEKKGGVSRADKLLGQFGSQPEKLDSARHCQLWRVQLDAPAAPFALADWQQSFTVELADQQIELLSLPGVFSHGRLDEGSELLLEEPAPLPVGKVLDFGCGSGVLSIALARRNPECRFELVDTDALALYCAAQSLARNGVEAEVYPSDGLSEVHGRYHAVISNPPFHTGIRQDTGIAERFFNQVTRHLLPGGELRIVANGFLRYPPQIESHIGPCRVLRENSRFKVYSAVAPG</sequence>
<dbReference type="EC" id="2.1.1.172" evidence="6"/>
<name>A0A1V0B4X1_9GAMM</name>
<dbReference type="GO" id="GO:0052914">
    <property type="term" value="F:16S rRNA (guanine(1207)-N(2))-methyltransferase activity"/>
    <property type="evidence" value="ECO:0007669"/>
    <property type="project" value="UniProtKB-EC"/>
</dbReference>
<proteinExistence type="inferred from homology"/>
<feature type="domain" description="Methyltransferase small" evidence="7">
    <location>
        <begin position="168"/>
        <end position="334"/>
    </location>
</feature>
<dbReference type="GO" id="GO:0005737">
    <property type="term" value="C:cytoplasm"/>
    <property type="evidence" value="ECO:0007669"/>
    <property type="project" value="UniProtKB-SubCell"/>
</dbReference>
<dbReference type="InterPro" id="IPR013675">
    <property type="entry name" value="Mtase_sm_N"/>
</dbReference>
<dbReference type="Pfam" id="PF05175">
    <property type="entry name" value="MTS"/>
    <property type="match status" value="1"/>
</dbReference>
<keyword evidence="3 6" id="KW-0489">Methyltransferase</keyword>
<dbReference type="PANTHER" id="PTHR47816:SF4">
    <property type="entry name" value="RIBOSOMAL RNA SMALL SUBUNIT METHYLTRANSFERASE C"/>
    <property type="match status" value="1"/>
</dbReference>
<gene>
    <name evidence="6" type="primary">rsmC</name>
    <name evidence="9" type="ORF">BVH74_09350</name>
</gene>
<dbReference type="RefSeq" id="WP_080049793.1">
    <property type="nucleotide sequence ID" value="NZ_CP020100.1"/>
</dbReference>
<dbReference type="InterPro" id="IPR023543">
    <property type="entry name" value="rRNA_ssu_MeTfrase_C"/>
</dbReference>
<dbReference type="PANTHER" id="PTHR47816">
    <property type="entry name" value="RIBOSOMAL RNA SMALL SUBUNIT METHYLTRANSFERASE C"/>
    <property type="match status" value="1"/>
</dbReference>
<evidence type="ECO:0000256" key="2">
    <source>
        <dbReference type="ARBA" id="ARBA00022552"/>
    </source>
</evidence>
<dbReference type="AlphaFoldDB" id="A0A1V0B4X1"/>
<comment type="subcellular location">
    <subcellularLocation>
        <location evidence="6">Cytoplasm</location>
    </subcellularLocation>
</comment>
<dbReference type="CDD" id="cd02440">
    <property type="entry name" value="AdoMet_MTases"/>
    <property type="match status" value="1"/>
</dbReference>
<accession>A0A1V0B4X1</accession>
<keyword evidence="10" id="KW-1185">Reference proteome</keyword>
<reference evidence="9 10" key="1">
    <citation type="submission" date="2017-03" db="EMBL/GenBank/DDBJ databases">
        <title>Complete genome sequence of the novel DNRA strain Pseudomonas sp. S-6-2 isolated from Chinese polluted river sediment. Journal of Biotechnology.</title>
        <authorList>
            <person name="Li J."/>
            <person name="Xiang F."/>
            <person name="Wang L."/>
            <person name="Xi L."/>
            <person name="Liu J."/>
        </authorList>
    </citation>
    <scope>NUCLEOTIDE SEQUENCE [LARGE SCALE GENOMIC DNA]</scope>
    <source>
        <strain evidence="9 10">S-6-2</strain>
    </source>
</reference>
<keyword evidence="5 6" id="KW-0949">S-adenosyl-L-methionine</keyword>
<comment type="similarity">
    <text evidence="6">Belongs to the methyltransferase superfamily. RsmC family.</text>
</comment>
<dbReference type="InterPro" id="IPR029063">
    <property type="entry name" value="SAM-dependent_MTases_sf"/>
</dbReference>
<keyword evidence="2 6" id="KW-0698">rRNA processing</keyword>
<dbReference type="Pfam" id="PF08468">
    <property type="entry name" value="MTS_N"/>
    <property type="match status" value="1"/>
</dbReference>
<organism evidence="9 10">
    <name type="scientific">Halopseudomonas phragmitis</name>
    <dbReference type="NCBI Taxonomy" id="1931241"/>
    <lineage>
        <taxon>Bacteria</taxon>
        <taxon>Pseudomonadati</taxon>
        <taxon>Pseudomonadota</taxon>
        <taxon>Gammaproteobacteria</taxon>
        <taxon>Pseudomonadales</taxon>
        <taxon>Pseudomonadaceae</taxon>
        <taxon>Halopseudomonas</taxon>
    </lineage>
</organism>
<dbReference type="InterPro" id="IPR046977">
    <property type="entry name" value="RsmC/RlmG"/>
</dbReference>
<dbReference type="Proteomes" id="UP000243488">
    <property type="component" value="Chromosome"/>
</dbReference>